<proteinExistence type="predicted"/>
<evidence type="ECO:0000313" key="2">
    <source>
        <dbReference type="EMBL" id="KAJ3779831.1"/>
    </source>
</evidence>
<evidence type="ECO:0000256" key="1">
    <source>
        <dbReference type="SAM" id="MobiDB-lite"/>
    </source>
</evidence>
<comment type="caution">
    <text evidence="2">The sequence shown here is derived from an EMBL/GenBank/DDBJ whole genome shotgun (WGS) entry which is preliminary data.</text>
</comment>
<dbReference type="EMBL" id="MU794166">
    <property type="protein sequence ID" value="KAJ3779831.1"/>
    <property type="molecule type" value="Genomic_DNA"/>
</dbReference>
<keyword evidence="3" id="KW-1185">Reference proteome</keyword>
<organism evidence="2 3">
    <name type="scientific">Lentinula aff. detonsa</name>
    <dbReference type="NCBI Taxonomy" id="2804958"/>
    <lineage>
        <taxon>Eukaryota</taxon>
        <taxon>Fungi</taxon>
        <taxon>Dikarya</taxon>
        <taxon>Basidiomycota</taxon>
        <taxon>Agaricomycotina</taxon>
        <taxon>Agaricomycetes</taxon>
        <taxon>Agaricomycetidae</taxon>
        <taxon>Agaricales</taxon>
        <taxon>Marasmiineae</taxon>
        <taxon>Omphalotaceae</taxon>
        <taxon>Lentinula</taxon>
    </lineage>
</organism>
<dbReference type="Proteomes" id="UP001163798">
    <property type="component" value="Unassembled WGS sequence"/>
</dbReference>
<sequence>MSIAALAAEYATIKEGVLFTLNTYTSVIYPALSAAGRWGECLIHATALGDSTARLQNFVPNLLADPGFYNTIFKVRTCLETLSHQAQGRNETTFIMPPCYGVVRTLTRRIHEARAASQPAAAVVTAINAANVNNAAVTAVGVIPVAATPAITVNADSAGLQAPAATAAPPVAPAAIATAAATATVPSAPATMRSRGPRRANRRGRSVRSAPVIIDSDDGDDEVQIVGGDIAMGEITHPAASTAATDVPMSVDSVLPGIMLDVAPPAGPVPAVSTVGLPADLKFKKKAASEPVIESTNLTKAQVRYQPYVEVPGLDPDSRALYKAVSYAKKGFAESRKRHRVSESGLDYISMPDHTKLAFATSTAHLNAAASSVAGPSSMEVLDRALDLVDQVTPTSSTEASLVKQEADLRAELQVTISRITYLLQFFDLLKAQHVQVLQALHVSEGPSN</sequence>
<name>A0AA38KCV8_9AGAR</name>
<gene>
    <name evidence="2" type="ORF">GGU10DRAFT_381689</name>
</gene>
<feature type="region of interest" description="Disordered" evidence="1">
    <location>
        <begin position="187"/>
        <end position="218"/>
    </location>
</feature>
<feature type="compositionally biased region" description="Basic residues" evidence="1">
    <location>
        <begin position="195"/>
        <end position="206"/>
    </location>
</feature>
<reference evidence="2" key="1">
    <citation type="submission" date="2022-08" db="EMBL/GenBank/DDBJ databases">
        <authorList>
            <consortium name="DOE Joint Genome Institute"/>
            <person name="Min B."/>
            <person name="Riley R."/>
            <person name="Sierra-Patev S."/>
            <person name="Naranjo-Ortiz M."/>
            <person name="Looney B."/>
            <person name="Konkel Z."/>
            <person name="Slot J.C."/>
            <person name="Sakamoto Y."/>
            <person name="Steenwyk J.L."/>
            <person name="Rokas A."/>
            <person name="Carro J."/>
            <person name="Camarero S."/>
            <person name="Ferreira P."/>
            <person name="Molpeceres G."/>
            <person name="Ruiz-Duenas F.J."/>
            <person name="Serrano A."/>
            <person name="Henrissat B."/>
            <person name="Drula E."/>
            <person name="Hughes K.W."/>
            <person name="Mata J.L."/>
            <person name="Ishikawa N.K."/>
            <person name="Vargas-Isla R."/>
            <person name="Ushijima S."/>
            <person name="Smith C.A."/>
            <person name="Ahrendt S."/>
            <person name="Andreopoulos W."/>
            <person name="He G."/>
            <person name="Labutti K."/>
            <person name="Lipzen A."/>
            <person name="Ng V."/>
            <person name="Sandor L."/>
            <person name="Barry K."/>
            <person name="Martinez A.T."/>
            <person name="Xiao Y."/>
            <person name="Gibbons J.G."/>
            <person name="Terashima K."/>
            <person name="Hibbett D.S."/>
            <person name="Grigoriev I.V."/>
        </authorList>
    </citation>
    <scope>NUCLEOTIDE SEQUENCE</scope>
    <source>
        <strain evidence="2">TFB10291</strain>
    </source>
</reference>
<dbReference type="AlphaFoldDB" id="A0AA38KCV8"/>
<protein>
    <submittedName>
        <fullName evidence="2">Uncharacterized protein</fullName>
    </submittedName>
</protein>
<accession>A0AA38KCV8</accession>
<evidence type="ECO:0000313" key="3">
    <source>
        <dbReference type="Proteomes" id="UP001163798"/>
    </source>
</evidence>